<dbReference type="InterPro" id="IPR036390">
    <property type="entry name" value="WH_DNA-bd_sf"/>
</dbReference>
<dbReference type="SUPFAM" id="SSF53850">
    <property type="entry name" value="Periplasmic binding protein-like II"/>
    <property type="match status" value="2"/>
</dbReference>
<dbReference type="CDD" id="cd07012">
    <property type="entry name" value="PBP2_Bug_TTT"/>
    <property type="match status" value="1"/>
</dbReference>
<keyword evidence="5" id="KW-0804">Transcription</keyword>
<dbReference type="CDD" id="cd08440">
    <property type="entry name" value="PBP2_LTTR_like_4"/>
    <property type="match status" value="1"/>
</dbReference>
<dbReference type="PROSITE" id="PS50931">
    <property type="entry name" value="HTH_LYSR"/>
    <property type="match status" value="1"/>
</dbReference>
<reference evidence="7 8" key="1">
    <citation type="submission" date="2011-06" db="EMBL/GenBank/DDBJ databases">
        <authorList>
            <person name="Bador J."/>
            <person name="Amoureux L."/>
            <person name="Neuwirth C."/>
        </authorList>
    </citation>
    <scope>NUCLEOTIDE SEQUENCE [LARGE SCALE GENOMIC DNA]</scope>
    <source>
        <strain evidence="7 8">AXX-A</strain>
    </source>
</reference>
<dbReference type="FunFam" id="1.10.10.10:FF:000001">
    <property type="entry name" value="LysR family transcriptional regulator"/>
    <property type="match status" value="1"/>
</dbReference>
<dbReference type="InterPro" id="IPR042100">
    <property type="entry name" value="Bug_dom1"/>
</dbReference>
<dbReference type="InterPro" id="IPR005064">
    <property type="entry name" value="BUG"/>
</dbReference>
<evidence type="ECO:0000256" key="2">
    <source>
        <dbReference type="ARBA" id="ARBA00009437"/>
    </source>
</evidence>
<dbReference type="InterPro" id="IPR036388">
    <property type="entry name" value="WH-like_DNA-bd_sf"/>
</dbReference>
<evidence type="ECO:0000256" key="5">
    <source>
        <dbReference type="ARBA" id="ARBA00023163"/>
    </source>
</evidence>
<keyword evidence="4" id="KW-0238">DNA-binding</keyword>
<dbReference type="InterPro" id="IPR050950">
    <property type="entry name" value="HTH-type_LysR_regulators"/>
</dbReference>
<evidence type="ECO:0000313" key="8">
    <source>
        <dbReference type="Proteomes" id="UP000004853"/>
    </source>
</evidence>
<dbReference type="InterPro" id="IPR005119">
    <property type="entry name" value="LysR_subst-bd"/>
</dbReference>
<dbReference type="eggNOG" id="COG3181">
    <property type="taxonomic scope" value="Bacteria"/>
</dbReference>
<comment type="caution">
    <text evidence="7">The sequence shown here is derived from an EMBL/GenBank/DDBJ whole genome shotgun (WGS) entry which is preliminary data.</text>
</comment>
<dbReference type="Pfam" id="PF00126">
    <property type="entry name" value="HTH_1"/>
    <property type="match status" value="1"/>
</dbReference>
<dbReference type="Gene3D" id="3.40.190.10">
    <property type="entry name" value="Periplasmic binding protein-like II"/>
    <property type="match status" value="1"/>
</dbReference>
<dbReference type="Gene3D" id="3.40.190.150">
    <property type="entry name" value="Bordetella uptake gene, domain 1"/>
    <property type="match status" value="1"/>
</dbReference>
<organism evidence="7 8">
    <name type="scientific">Achromobacter insuavis AXX-A</name>
    <dbReference type="NCBI Taxonomy" id="1003200"/>
    <lineage>
        <taxon>Bacteria</taxon>
        <taxon>Pseudomonadati</taxon>
        <taxon>Pseudomonadota</taxon>
        <taxon>Betaproteobacteria</taxon>
        <taxon>Burkholderiales</taxon>
        <taxon>Alcaligenaceae</taxon>
        <taxon>Achromobacter</taxon>
    </lineage>
</organism>
<dbReference type="RefSeq" id="WP_006390116.1">
    <property type="nucleotide sequence ID" value="NZ_GL982453.1"/>
</dbReference>
<dbReference type="HOGENOM" id="CLU_459035_0_0_4"/>
<name>F7STS9_9BURK</name>
<dbReference type="Gene3D" id="3.40.190.290">
    <property type="match status" value="1"/>
</dbReference>
<dbReference type="InterPro" id="IPR000847">
    <property type="entry name" value="LysR_HTH_N"/>
</dbReference>
<dbReference type="PATRIC" id="fig|1003200.3.peg.55"/>
<keyword evidence="3" id="KW-0805">Transcription regulation</keyword>
<feature type="domain" description="HTH lysR-type" evidence="6">
    <location>
        <begin position="3"/>
        <end position="60"/>
    </location>
</feature>
<dbReference type="PRINTS" id="PR00039">
    <property type="entry name" value="HTHLYSR"/>
</dbReference>
<gene>
    <name evidence="7" type="ORF">AXXA_00295</name>
</gene>
<comment type="similarity">
    <text evidence="2">Belongs to the LysR transcriptional regulatory family.</text>
</comment>
<dbReference type="AlphaFoldDB" id="F7STS9"/>
<dbReference type="EMBL" id="AFRQ01000005">
    <property type="protein sequence ID" value="EGP48530.1"/>
    <property type="molecule type" value="Genomic_DNA"/>
</dbReference>
<dbReference type="Proteomes" id="UP000004853">
    <property type="component" value="Unassembled WGS sequence"/>
</dbReference>
<evidence type="ECO:0000256" key="1">
    <source>
        <dbReference type="ARBA" id="ARBA00006987"/>
    </source>
</evidence>
<protein>
    <submittedName>
        <fullName evidence="7">LysR-family transcriptional regulator</fullName>
    </submittedName>
</protein>
<evidence type="ECO:0000259" key="6">
    <source>
        <dbReference type="PROSITE" id="PS50931"/>
    </source>
</evidence>
<evidence type="ECO:0000256" key="3">
    <source>
        <dbReference type="ARBA" id="ARBA00023015"/>
    </source>
</evidence>
<proteinExistence type="inferred from homology"/>
<dbReference type="Pfam" id="PF03401">
    <property type="entry name" value="TctC"/>
    <property type="match status" value="1"/>
</dbReference>
<dbReference type="SUPFAM" id="SSF46785">
    <property type="entry name" value="Winged helix' DNA-binding domain"/>
    <property type="match status" value="1"/>
</dbReference>
<dbReference type="GO" id="GO:0003700">
    <property type="term" value="F:DNA-binding transcription factor activity"/>
    <property type="evidence" value="ECO:0007669"/>
    <property type="project" value="InterPro"/>
</dbReference>
<comment type="similarity">
    <text evidence="1">Belongs to the UPF0065 (bug) family.</text>
</comment>
<dbReference type="GO" id="GO:0005829">
    <property type="term" value="C:cytosol"/>
    <property type="evidence" value="ECO:0007669"/>
    <property type="project" value="TreeGrafter"/>
</dbReference>
<accession>F7STS9</accession>
<dbReference type="PANTHER" id="PTHR30419:SF14">
    <property type="entry name" value="LYSR FAMILY TRANSCRIPTIONAL REGULATOR"/>
    <property type="match status" value="1"/>
</dbReference>
<dbReference type="eggNOG" id="COG0583">
    <property type="taxonomic scope" value="Bacteria"/>
</dbReference>
<dbReference type="Gene3D" id="1.10.10.10">
    <property type="entry name" value="Winged helix-like DNA-binding domain superfamily/Winged helix DNA-binding domain"/>
    <property type="match status" value="1"/>
</dbReference>
<evidence type="ECO:0000313" key="7">
    <source>
        <dbReference type="EMBL" id="EGP48530.1"/>
    </source>
</evidence>
<dbReference type="PANTHER" id="PTHR30419">
    <property type="entry name" value="HTH-TYPE TRANSCRIPTIONAL REGULATOR YBHD"/>
    <property type="match status" value="1"/>
</dbReference>
<dbReference type="GO" id="GO:0003677">
    <property type="term" value="F:DNA binding"/>
    <property type="evidence" value="ECO:0007669"/>
    <property type="project" value="UniProtKB-KW"/>
</dbReference>
<evidence type="ECO:0000256" key="4">
    <source>
        <dbReference type="ARBA" id="ARBA00023125"/>
    </source>
</evidence>
<sequence>MHVTLRQLRVLLAVAETGSFSAAARTVGLSQPAVSQSIRAVEQALGVPLLRRSTRHVVLTPAGEQLVSPLRDALKALEDVLTQAQQAGERLHRVVRVAAAPSLSGRLLPRCLADVAQQFPGVAVQLKEQPQDAALESVRRGTVDFALAVGDCGPGELQRTSLLVDRFVLVCRSDHPFSRRKRVSIGHLGLERLIVLDAANGGRQGLDRVLAAHGVAVDALQEVASASTAFEMVKERLGVALLPASCVPTFSMKQLRSVGVEPDVLRDISLFSRRHEALSEDARAVHDTILARAQGGTRGVSRPLTLLVPFPKRGPVDSYGRAFAKLLGARVGKDVVVTNTVGLGGAQGVHAVTRSRADGYTLGIAGNGATVFTPANGRQPLFDVFQDLTFLSGLVRVASVLVVGAHVAARNFAQMRALARLHPGRFVIGAAGKGSSRMLAEMLERLSDIRLTHKSYDGLAPALDDLAKGKLDMVFGEPAGVLALVQAGKAFALVVTGDERCPLLAEVPSAVEVGLPDLATDGGYCLVAPPSLPAGVLERLSGAVAEVLQSDELNRIFASLGVKPDFRSGPYYENFIRSEQSRWQAFLARDGTPD</sequence>
<dbReference type="Pfam" id="PF03466">
    <property type="entry name" value="LysR_substrate"/>
    <property type="match status" value="1"/>
</dbReference>